<reference evidence="1" key="2">
    <citation type="journal article" date="2015" name="Data Brief">
        <title>Shoot transcriptome of the giant reed, Arundo donax.</title>
        <authorList>
            <person name="Barrero R.A."/>
            <person name="Guerrero F.D."/>
            <person name="Moolhuijzen P."/>
            <person name="Goolsby J.A."/>
            <person name="Tidwell J."/>
            <person name="Bellgard S.E."/>
            <person name="Bellgard M.I."/>
        </authorList>
    </citation>
    <scope>NUCLEOTIDE SEQUENCE</scope>
    <source>
        <tissue evidence="1">Shoot tissue taken approximately 20 cm above the soil surface</tissue>
    </source>
</reference>
<accession>A0A0A9B0B8</accession>
<protein>
    <submittedName>
        <fullName evidence="1">Uncharacterized protein</fullName>
    </submittedName>
</protein>
<organism evidence="1">
    <name type="scientific">Arundo donax</name>
    <name type="common">Giant reed</name>
    <name type="synonym">Donax arundinaceus</name>
    <dbReference type="NCBI Taxonomy" id="35708"/>
    <lineage>
        <taxon>Eukaryota</taxon>
        <taxon>Viridiplantae</taxon>
        <taxon>Streptophyta</taxon>
        <taxon>Embryophyta</taxon>
        <taxon>Tracheophyta</taxon>
        <taxon>Spermatophyta</taxon>
        <taxon>Magnoliopsida</taxon>
        <taxon>Liliopsida</taxon>
        <taxon>Poales</taxon>
        <taxon>Poaceae</taxon>
        <taxon>PACMAD clade</taxon>
        <taxon>Arundinoideae</taxon>
        <taxon>Arundineae</taxon>
        <taxon>Arundo</taxon>
    </lineage>
</organism>
<evidence type="ECO:0000313" key="1">
    <source>
        <dbReference type="EMBL" id="JAD57444.1"/>
    </source>
</evidence>
<reference evidence="1" key="1">
    <citation type="submission" date="2014-09" db="EMBL/GenBank/DDBJ databases">
        <authorList>
            <person name="Magalhaes I.L.F."/>
            <person name="Oliveira U."/>
            <person name="Santos F.R."/>
            <person name="Vidigal T.H.D.A."/>
            <person name="Brescovit A.D."/>
            <person name="Santos A.J."/>
        </authorList>
    </citation>
    <scope>NUCLEOTIDE SEQUENCE</scope>
    <source>
        <tissue evidence="1">Shoot tissue taken approximately 20 cm above the soil surface</tissue>
    </source>
</reference>
<sequence>MQTDASTSDQDFIFQSQDNFRYPWGCRKPSCYRSISCMHNDRHQNKPQGFPVTGRVLQHSFQVQTITGM</sequence>
<dbReference type="AlphaFoldDB" id="A0A0A9B0B8"/>
<dbReference type="EMBL" id="GBRH01240451">
    <property type="protein sequence ID" value="JAD57444.1"/>
    <property type="molecule type" value="Transcribed_RNA"/>
</dbReference>
<proteinExistence type="predicted"/>
<name>A0A0A9B0B8_ARUDO</name>